<organism evidence="2 3">
    <name type="scientific">Cylicocyclus nassatus</name>
    <name type="common">Nematode worm</name>
    <dbReference type="NCBI Taxonomy" id="53992"/>
    <lineage>
        <taxon>Eukaryota</taxon>
        <taxon>Metazoa</taxon>
        <taxon>Ecdysozoa</taxon>
        <taxon>Nematoda</taxon>
        <taxon>Chromadorea</taxon>
        <taxon>Rhabditida</taxon>
        <taxon>Rhabditina</taxon>
        <taxon>Rhabditomorpha</taxon>
        <taxon>Strongyloidea</taxon>
        <taxon>Strongylidae</taxon>
        <taxon>Cylicocyclus</taxon>
    </lineage>
</organism>
<reference evidence="2" key="1">
    <citation type="submission" date="2023-07" db="EMBL/GenBank/DDBJ databases">
        <authorList>
            <consortium name="CYATHOMIX"/>
        </authorList>
    </citation>
    <scope>NUCLEOTIDE SEQUENCE</scope>
    <source>
        <strain evidence="2">N/A</strain>
    </source>
</reference>
<evidence type="ECO:0000256" key="1">
    <source>
        <dbReference type="SAM" id="MobiDB-lite"/>
    </source>
</evidence>
<evidence type="ECO:0000313" key="2">
    <source>
        <dbReference type="EMBL" id="CAJ0589766.1"/>
    </source>
</evidence>
<sequence>MKPVPSGEENFVPKRRYAPPKPPPATKSKVEPASQPTAGPSGDLEPSFGQFMRMITELIKNEAKKEHK</sequence>
<protein>
    <submittedName>
        <fullName evidence="2">Uncharacterized protein</fullName>
    </submittedName>
</protein>
<gene>
    <name evidence="2" type="ORF">CYNAS_LOCUS1749</name>
</gene>
<name>A0AA36DL77_CYLNA</name>
<dbReference type="AlphaFoldDB" id="A0AA36DL77"/>
<comment type="caution">
    <text evidence="2">The sequence shown here is derived from an EMBL/GenBank/DDBJ whole genome shotgun (WGS) entry which is preliminary data.</text>
</comment>
<dbReference type="Proteomes" id="UP001176961">
    <property type="component" value="Unassembled WGS sequence"/>
</dbReference>
<keyword evidence="3" id="KW-1185">Reference proteome</keyword>
<accession>A0AA36DL77</accession>
<feature type="region of interest" description="Disordered" evidence="1">
    <location>
        <begin position="1"/>
        <end position="48"/>
    </location>
</feature>
<proteinExistence type="predicted"/>
<dbReference type="EMBL" id="CATQJL010000001">
    <property type="protein sequence ID" value="CAJ0589766.1"/>
    <property type="molecule type" value="Genomic_DNA"/>
</dbReference>
<evidence type="ECO:0000313" key="3">
    <source>
        <dbReference type="Proteomes" id="UP001176961"/>
    </source>
</evidence>